<organism evidence="1 2">
    <name type="scientific">[Eubacterium] siraeum</name>
    <dbReference type="NCBI Taxonomy" id="39492"/>
    <lineage>
        <taxon>Bacteria</taxon>
        <taxon>Bacillati</taxon>
        <taxon>Bacillota</taxon>
        <taxon>Clostridia</taxon>
        <taxon>Eubacteriales</taxon>
        <taxon>Oscillospiraceae</taxon>
        <taxon>Oscillospiraceae incertae sedis</taxon>
    </lineage>
</organism>
<dbReference type="EMBL" id="JAQLXW010000001">
    <property type="protein sequence ID" value="MDB8002728.1"/>
    <property type="molecule type" value="Genomic_DNA"/>
</dbReference>
<dbReference type="Pfam" id="PF09485">
    <property type="entry name" value="CRISPR_Cse2"/>
    <property type="match status" value="1"/>
</dbReference>
<gene>
    <name evidence="1" type="primary">casB</name>
    <name evidence="1" type="ORF">PNE09_01470</name>
</gene>
<evidence type="ECO:0000313" key="1">
    <source>
        <dbReference type="EMBL" id="MDB8002728.1"/>
    </source>
</evidence>
<protein>
    <submittedName>
        <fullName evidence="1">Type I-E CRISPR-associated protein Cse2/CasB</fullName>
    </submittedName>
</protein>
<dbReference type="AlphaFoldDB" id="A0AAW6D0B5"/>
<accession>A0AAW6D0B5</accession>
<dbReference type="NCBIfam" id="TIGR02548">
    <property type="entry name" value="casB_cse2"/>
    <property type="match status" value="1"/>
</dbReference>
<proteinExistence type="predicted"/>
<dbReference type="InterPro" id="IPR013382">
    <property type="entry name" value="CRISPR-assoc_prot_Cse2"/>
</dbReference>
<evidence type="ECO:0000313" key="2">
    <source>
        <dbReference type="Proteomes" id="UP001210809"/>
    </source>
</evidence>
<dbReference type="Gene3D" id="1.10.520.40">
    <property type="entry name" value="CRISPR-associated protein Cse2"/>
    <property type="match status" value="1"/>
</dbReference>
<comment type="caution">
    <text evidence="1">The sequence shown here is derived from an EMBL/GenBank/DDBJ whole genome shotgun (WGS) entry which is preliminary data.</text>
</comment>
<dbReference type="Proteomes" id="UP001210809">
    <property type="component" value="Unassembled WGS sequence"/>
</dbReference>
<sequence>MSKSDMVYRYTASKIEYLHSIADTGRGKGYLAELRHGIGKKPGELPSLWWLIFDRIDEELKGSKCASNAEWAVYTALTLYALHQQGNDRFMYEKGYTLGRAAYHIANSNDDEERVVNRLNLVVTSTTKEELAYQLKSIVQLLKGKSIPLDYAKLAEELYRFNYPEQAADIKLSWGRDFYSEKYKTEKDNSKGE</sequence>
<reference evidence="1" key="1">
    <citation type="submission" date="2023-01" db="EMBL/GenBank/DDBJ databases">
        <title>Human gut microbiome strain richness.</title>
        <authorList>
            <person name="Chen-Liaw A."/>
        </authorList>
    </citation>
    <scope>NUCLEOTIDE SEQUENCE</scope>
    <source>
        <strain evidence="1">1001283st1_G1_1001283B150217_161031</strain>
    </source>
</reference>
<dbReference type="CDD" id="cd09731">
    <property type="entry name" value="Cse2_I-E"/>
    <property type="match status" value="1"/>
</dbReference>
<dbReference type="InterPro" id="IPR038287">
    <property type="entry name" value="Cse2_sf"/>
</dbReference>
<name>A0AAW6D0B5_9FIRM</name>